<reference evidence="1" key="1">
    <citation type="submission" date="2016-03" db="EMBL/GenBank/DDBJ databases">
        <title>Mechanisms controlling the formation of the plant cell surface in tip-growing cells are functionally conserved among land plants.</title>
        <authorList>
            <person name="Honkanen S."/>
            <person name="Jones V.A."/>
            <person name="Morieri G."/>
            <person name="Champion C."/>
            <person name="Hetherington A.J."/>
            <person name="Kelly S."/>
            <person name="Saint-Marcoux D."/>
            <person name="Proust H."/>
            <person name="Prescott H."/>
            <person name="Dolan L."/>
        </authorList>
    </citation>
    <scope>NUCLEOTIDE SEQUENCE [LARGE SCALE GENOMIC DNA]</scope>
    <source>
        <tissue evidence="1">Whole gametophyte</tissue>
    </source>
</reference>
<gene>
    <name evidence="1" type="ORF">AXG93_4142s1290</name>
</gene>
<protein>
    <submittedName>
        <fullName evidence="1">Uncharacterized protein</fullName>
    </submittedName>
</protein>
<dbReference type="Proteomes" id="UP000077202">
    <property type="component" value="Unassembled WGS sequence"/>
</dbReference>
<comment type="caution">
    <text evidence="1">The sequence shown here is derived from an EMBL/GenBank/DDBJ whole genome shotgun (WGS) entry which is preliminary data.</text>
</comment>
<organism evidence="1 2">
    <name type="scientific">Marchantia polymorpha subsp. ruderalis</name>
    <dbReference type="NCBI Taxonomy" id="1480154"/>
    <lineage>
        <taxon>Eukaryota</taxon>
        <taxon>Viridiplantae</taxon>
        <taxon>Streptophyta</taxon>
        <taxon>Embryophyta</taxon>
        <taxon>Marchantiophyta</taxon>
        <taxon>Marchantiopsida</taxon>
        <taxon>Marchantiidae</taxon>
        <taxon>Marchantiales</taxon>
        <taxon>Marchantiaceae</taxon>
        <taxon>Marchantia</taxon>
    </lineage>
</organism>
<keyword evidence="2" id="KW-1185">Reference proteome</keyword>
<proteinExistence type="predicted"/>
<sequence length="134" mass="14893">MKKLSDDKRRSVIMIREVTGRLASFTRCSIEVTVDKALLPFADADTGRSDVEAIRRVPVIRSLKFQESASSDSLTSAKQNTLKLLLGFVRDATAAMSHFYASNSQVPHHLSLLPVAPDKRALVILEKNNKFSHL</sequence>
<evidence type="ECO:0000313" key="1">
    <source>
        <dbReference type="EMBL" id="OAE34044.1"/>
    </source>
</evidence>
<evidence type="ECO:0000313" key="2">
    <source>
        <dbReference type="Proteomes" id="UP000077202"/>
    </source>
</evidence>
<dbReference type="AlphaFoldDB" id="A0A176WME7"/>
<dbReference type="EMBL" id="LVLJ01000462">
    <property type="protein sequence ID" value="OAE34044.1"/>
    <property type="molecule type" value="Genomic_DNA"/>
</dbReference>
<name>A0A176WME7_MARPO</name>
<accession>A0A176WME7</accession>